<dbReference type="InterPro" id="IPR029044">
    <property type="entry name" value="Nucleotide-diphossugar_trans"/>
</dbReference>
<accession>W5WHZ7</accession>
<dbReference type="AlphaFoldDB" id="W5WHZ7"/>
<dbReference type="PATRIC" id="fig|1449976.3.peg.7048"/>
<dbReference type="SUPFAM" id="SSF53448">
    <property type="entry name" value="Nucleotide-diphospho-sugar transferases"/>
    <property type="match status" value="1"/>
</dbReference>
<evidence type="ECO:0000313" key="3">
    <source>
        <dbReference type="Proteomes" id="UP000019225"/>
    </source>
</evidence>
<evidence type="ECO:0000313" key="2">
    <source>
        <dbReference type="EMBL" id="AHI00376.1"/>
    </source>
</evidence>
<keyword evidence="3" id="KW-1185">Reference proteome</keyword>
<dbReference type="InterPro" id="IPR001173">
    <property type="entry name" value="Glyco_trans_2-like"/>
</dbReference>
<dbReference type="HOGENOM" id="CLU_033536_9_0_11"/>
<dbReference type="eggNOG" id="COG0463">
    <property type="taxonomic scope" value="Bacteria"/>
</dbReference>
<dbReference type="STRING" id="1449976.KALB_7018"/>
<proteinExistence type="predicted"/>
<protein>
    <recommendedName>
        <fullName evidence="1">Glycosyltransferase 2-like domain-containing protein</fullName>
    </recommendedName>
</protein>
<sequence>MALPMPVSVVLSDALPSVTSTRRSVVDLEVIVPAYNEATRLPDTLRAAVDYLAGLPLTSRVVVVDNGSVDGTAAVVDQLDTGSVEVVVIGCSRPGKGAAVRRGLLTSSARFVGFVDADLSTPLDTLARAVAELTSGAEAAIASRHAPGASFVHPRSLGRKVGGSAFRALARPLVTKVRDTQCGFKFFQRSAVQSALLRCRVDGFAFDVELLRQVQADGGRIVELPVAWRDDTRSTFRPLRDGLASFTALLRLYRGAHR</sequence>
<feature type="domain" description="Glycosyltransferase 2-like" evidence="1">
    <location>
        <begin position="30"/>
        <end position="192"/>
    </location>
</feature>
<dbReference type="PANTHER" id="PTHR10859">
    <property type="entry name" value="GLYCOSYL TRANSFERASE"/>
    <property type="match status" value="1"/>
</dbReference>
<dbReference type="KEGG" id="kal:KALB_7018"/>
<dbReference type="PANTHER" id="PTHR10859:SF91">
    <property type="entry name" value="DOLICHYL-PHOSPHATE BETA-GLUCOSYLTRANSFERASE"/>
    <property type="match status" value="1"/>
</dbReference>
<dbReference type="Proteomes" id="UP000019225">
    <property type="component" value="Chromosome"/>
</dbReference>
<evidence type="ECO:0000259" key="1">
    <source>
        <dbReference type="Pfam" id="PF00535"/>
    </source>
</evidence>
<gene>
    <name evidence="2" type="ORF">KALB_7018</name>
</gene>
<dbReference type="GO" id="GO:0006487">
    <property type="term" value="P:protein N-linked glycosylation"/>
    <property type="evidence" value="ECO:0007669"/>
    <property type="project" value="TreeGrafter"/>
</dbReference>
<name>W5WHZ7_9PSEU</name>
<dbReference type="EMBL" id="CP007155">
    <property type="protein sequence ID" value="AHI00376.1"/>
    <property type="molecule type" value="Genomic_DNA"/>
</dbReference>
<organism evidence="2 3">
    <name type="scientific">Kutzneria albida DSM 43870</name>
    <dbReference type="NCBI Taxonomy" id="1449976"/>
    <lineage>
        <taxon>Bacteria</taxon>
        <taxon>Bacillati</taxon>
        <taxon>Actinomycetota</taxon>
        <taxon>Actinomycetes</taxon>
        <taxon>Pseudonocardiales</taxon>
        <taxon>Pseudonocardiaceae</taxon>
        <taxon>Kutzneria</taxon>
    </lineage>
</organism>
<dbReference type="Gene3D" id="3.90.550.10">
    <property type="entry name" value="Spore Coat Polysaccharide Biosynthesis Protein SpsA, Chain A"/>
    <property type="match status" value="1"/>
</dbReference>
<reference evidence="2 3" key="1">
    <citation type="journal article" date="2014" name="BMC Genomics">
        <title>Complete genome sequence of producer of the glycopeptide antibiotic Aculeximycin Kutzneria albida DSM 43870T, a representative of minor genus of Pseudonocardiaceae.</title>
        <authorList>
            <person name="Rebets Y."/>
            <person name="Tokovenko B."/>
            <person name="Lushchyk I."/>
            <person name="Ruckert C."/>
            <person name="Zaburannyi N."/>
            <person name="Bechthold A."/>
            <person name="Kalinowski J."/>
            <person name="Luzhetskyy A."/>
        </authorList>
    </citation>
    <scope>NUCLEOTIDE SEQUENCE [LARGE SCALE GENOMIC DNA]</scope>
    <source>
        <strain evidence="2">DSM 43870</strain>
    </source>
</reference>
<dbReference type="Pfam" id="PF00535">
    <property type="entry name" value="Glycos_transf_2"/>
    <property type="match status" value="1"/>
</dbReference>